<dbReference type="AlphaFoldDB" id="A0A317ZVR2"/>
<sequence>MTVPRLLLTVGLAAGIAFVGYLLGTRAGQDQSRKIRASAHKAARNAWTPEPKKDRTRIQKLAKRNAKKIDKAVHH</sequence>
<dbReference type="EMBL" id="QHLY01000012">
    <property type="protein sequence ID" value="PXA68257.1"/>
    <property type="molecule type" value="Genomic_DNA"/>
</dbReference>
<organism evidence="3 4">
    <name type="scientific">Cryobacterium arcticum</name>
    <dbReference type="NCBI Taxonomy" id="670052"/>
    <lineage>
        <taxon>Bacteria</taxon>
        <taxon>Bacillati</taxon>
        <taxon>Actinomycetota</taxon>
        <taxon>Actinomycetes</taxon>
        <taxon>Micrococcales</taxon>
        <taxon>Microbacteriaceae</taxon>
        <taxon>Cryobacterium</taxon>
    </lineage>
</organism>
<protein>
    <submittedName>
        <fullName evidence="3">Uncharacterized protein</fullName>
    </submittedName>
</protein>
<keyword evidence="2" id="KW-1133">Transmembrane helix</keyword>
<comment type="caution">
    <text evidence="3">The sequence shown here is derived from an EMBL/GenBank/DDBJ whole genome shotgun (WGS) entry which is preliminary data.</text>
</comment>
<keyword evidence="2" id="KW-0812">Transmembrane</keyword>
<keyword evidence="2" id="KW-0472">Membrane</keyword>
<evidence type="ECO:0000256" key="1">
    <source>
        <dbReference type="SAM" id="MobiDB-lite"/>
    </source>
</evidence>
<evidence type="ECO:0000313" key="3">
    <source>
        <dbReference type="EMBL" id="PXA68257.1"/>
    </source>
</evidence>
<name>A0A317ZVR2_9MICO</name>
<feature type="region of interest" description="Disordered" evidence="1">
    <location>
        <begin position="37"/>
        <end position="58"/>
    </location>
</feature>
<gene>
    <name evidence="3" type="ORF">CTB96_16685</name>
</gene>
<evidence type="ECO:0000313" key="4">
    <source>
        <dbReference type="Proteomes" id="UP000246722"/>
    </source>
</evidence>
<dbReference type="Proteomes" id="UP000246722">
    <property type="component" value="Unassembled WGS sequence"/>
</dbReference>
<proteinExistence type="predicted"/>
<reference evidence="3 4" key="1">
    <citation type="submission" date="2018-05" db="EMBL/GenBank/DDBJ databases">
        <title>Genetic diversity of glacier-inhabiting Cryobacterium bacteria in China and description of Cryobacterium mengkeensis sp. nov. and Arthrobacter glacialis sp. nov.</title>
        <authorList>
            <person name="Liu Q."/>
            <person name="Xin Y.-H."/>
        </authorList>
    </citation>
    <scope>NUCLEOTIDE SEQUENCE [LARGE SCALE GENOMIC DNA]</scope>
    <source>
        <strain evidence="3 4">SK-1</strain>
    </source>
</reference>
<accession>A0A317ZVR2</accession>
<keyword evidence="4" id="KW-1185">Reference proteome</keyword>
<evidence type="ECO:0000256" key="2">
    <source>
        <dbReference type="SAM" id="Phobius"/>
    </source>
</evidence>
<dbReference type="OrthoDB" id="5125216at2"/>
<dbReference type="RefSeq" id="WP_110127926.1">
    <property type="nucleotide sequence ID" value="NZ_QHLY01000012.1"/>
</dbReference>
<feature type="transmembrane region" description="Helical" evidence="2">
    <location>
        <begin position="6"/>
        <end position="24"/>
    </location>
</feature>